<name>A0ABW0C6V8_9FLAO</name>
<feature type="signal peptide" evidence="1">
    <location>
        <begin position="1"/>
        <end position="17"/>
    </location>
</feature>
<dbReference type="EMBL" id="JBHSLA010000004">
    <property type="protein sequence ID" value="MFC5195778.1"/>
    <property type="molecule type" value="Genomic_DNA"/>
</dbReference>
<organism evidence="2 3">
    <name type="scientific">Bizionia hallyeonensis</name>
    <dbReference type="NCBI Taxonomy" id="1123757"/>
    <lineage>
        <taxon>Bacteria</taxon>
        <taxon>Pseudomonadati</taxon>
        <taxon>Bacteroidota</taxon>
        <taxon>Flavobacteriia</taxon>
        <taxon>Flavobacteriales</taxon>
        <taxon>Flavobacteriaceae</taxon>
        <taxon>Bizionia</taxon>
    </lineage>
</organism>
<keyword evidence="1" id="KW-0732">Signal</keyword>
<evidence type="ECO:0000313" key="3">
    <source>
        <dbReference type="Proteomes" id="UP001596162"/>
    </source>
</evidence>
<keyword evidence="3" id="KW-1185">Reference proteome</keyword>
<dbReference type="RefSeq" id="WP_376860810.1">
    <property type="nucleotide sequence ID" value="NZ_JBHSLA010000004.1"/>
</dbReference>
<protein>
    <recommendedName>
        <fullName evidence="4">Lipoprotein</fullName>
    </recommendedName>
</protein>
<gene>
    <name evidence="2" type="ORF">ACFPH8_10590</name>
</gene>
<dbReference type="Proteomes" id="UP001596162">
    <property type="component" value="Unassembled WGS sequence"/>
</dbReference>
<accession>A0ABW0C6V8</accession>
<proteinExistence type="predicted"/>
<reference evidence="3" key="1">
    <citation type="journal article" date="2019" name="Int. J. Syst. Evol. Microbiol.">
        <title>The Global Catalogue of Microorganisms (GCM) 10K type strain sequencing project: providing services to taxonomists for standard genome sequencing and annotation.</title>
        <authorList>
            <consortium name="The Broad Institute Genomics Platform"/>
            <consortium name="The Broad Institute Genome Sequencing Center for Infectious Disease"/>
            <person name="Wu L."/>
            <person name="Ma J."/>
        </authorList>
    </citation>
    <scope>NUCLEOTIDE SEQUENCE [LARGE SCALE GENOMIC DNA]</scope>
    <source>
        <strain evidence="3">JCM 17978</strain>
    </source>
</reference>
<evidence type="ECO:0000313" key="2">
    <source>
        <dbReference type="EMBL" id="MFC5195778.1"/>
    </source>
</evidence>
<feature type="chain" id="PRO_5046713721" description="Lipoprotein" evidence="1">
    <location>
        <begin position="18"/>
        <end position="190"/>
    </location>
</feature>
<comment type="caution">
    <text evidence="2">The sequence shown here is derived from an EMBL/GenBank/DDBJ whole genome shotgun (WGS) entry which is preliminary data.</text>
</comment>
<evidence type="ECO:0000256" key="1">
    <source>
        <dbReference type="SAM" id="SignalP"/>
    </source>
</evidence>
<evidence type="ECO:0008006" key="4">
    <source>
        <dbReference type="Google" id="ProtNLM"/>
    </source>
</evidence>
<sequence>MKHVSLFILVAIAMVFAACDGRDRLHKTPQEILHESELLDSFSETISYVPETYAEVKTDTLLANGFHIKIRIYTDMERSVLDTTKTDSIISKTYYRDIKSQVIVFKEDQEIFNKTIDKSFFTDTFAHHEADLKRMTLQSAHVNQLPNAPSTETDAVQIAFYYVHISRDLKKQYQLQIQPNGEFDITNFEN</sequence>
<dbReference type="PROSITE" id="PS51257">
    <property type="entry name" value="PROKAR_LIPOPROTEIN"/>
    <property type="match status" value="1"/>
</dbReference>